<dbReference type="RefSeq" id="WP_087044210.1">
    <property type="nucleotide sequence ID" value="NZ_FCOB02000006.1"/>
</dbReference>
<dbReference type="FunFam" id="3.40.190.290:FF:000001">
    <property type="entry name" value="Transcriptional regulator, LysR family"/>
    <property type="match status" value="1"/>
</dbReference>
<dbReference type="PANTHER" id="PTHR30537:SF5">
    <property type="entry name" value="HTH-TYPE TRANSCRIPTIONAL ACTIVATOR TTDR-RELATED"/>
    <property type="match status" value="1"/>
</dbReference>
<dbReference type="Gene3D" id="3.40.190.290">
    <property type="match status" value="1"/>
</dbReference>
<dbReference type="Pfam" id="PF00126">
    <property type="entry name" value="HTH_1"/>
    <property type="match status" value="1"/>
</dbReference>
<evidence type="ECO:0000256" key="4">
    <source>
        <dbReference type="ARBA" id="ARBA00023163"/>
    </source>
</evidence>
<dbReference type="InterPro" id="IPR000847">
    <property type="entry name" value="LysR_HTH_N"/>
</dbReference>
<feature type="domain" description="HTH lysR-type" evidence="5">
    <location>
        <begin position="1"/>
        <end position="59"/>
    </location>
</feature>
<accession>A0A158ADF9</accession>
<evidence type="ECO:0000259" key="5">
    <source>
        <dbReference type="PROSITE" id="PS50931"/>
    </source>
</evidence>
<dbReference type="PROSITE" id="PS50931">
    <property type="entry name" value="HTH_LYSR"/>
    <property type="match status" value="1"/>
</dbReference>
<dbReference type="FunFam" id="1.10.10.10:FF:000001">
    <property type="entry name" value="LysR family transcriptional regulator"/>
    <property type="match status" value="1"/>
</dbReference>
<dbReference type="GO" id="GO:0006351">
    <property type="term" value="P:DNA-templated transcription"/>
    <property type="evidence" value="ECO:0007669"/>
    <property type="project" value="TreeGrafter"/>
</dbReference>
<keyword evidence="2" id="KW-0805">Transcription regulation</keyword>
<keyword evidence="4" id="KW-0804">Transcription</keyword>
<organism evidence="6 7">
    <name type="scientific">Caballeronia ptereochthonis</name>
    <dbReference type="NCBI Taxonomy" id="1777144"/>
    <lineage>
        <taxon>Bacteria</taxon>
        <taxon>Pseudomonadati</taxon>
        <taxon>Pseudomonadota</taxon>
        <taxon>Betaproteobacteria</taxon>
        <taxon>Burkholderiales</taxon>
        <taxon>Burkholderiaceae</taxon>
        <taxon>Caballeronia</taxon>
    </lineage>
</organism>
<dbReference type="InterPro" id="IPR036388">
    <property type="entry name" value="WH-like_DNA-bd_sf"/>
</dbReference>
<dbReference type="Gene3D" id="1.10.10.10">
    <property type="entry name" value="Winged helix-like DNA-binding domain superfamily/Winged helix DNA-binding domain"/>
    <property type="match status" value="1"/>
</dbReference>
<dbReference type="SUPFAM" id="SSF46785">
    <property type="entry name" value="Winged helix' DNA-binding domain"/>
    <property type="match status" value="1"/>
</dbReference>
<protein>
    <submittedName>
        <fullName evidence="6">LysR family transcriptional regulator</fullName>
    </submittedName>
</protein>
<dbReference type="InterPro" id="IPR058163">
    <property type="entry name" value="LysR-type_TF_proteobact-type"/>
</dbReference>
<evidence type="ECO:0000313" key="7">
    <source>
        <dbReference type="Proteomes" id="UP000054978"/>
    </source>
</evidence>
<dbReference type="SUPFAM" id="SSF53850">
    <property type="entry name" value="Periplasmic binding protein-like II"/>
    <property type="match status" value="1"/>
</dbReference>
<evidence type="ECO:0000313" key="6">
    <source>
        <dbReference type="EMBL" id="SAK55874.1"/>
    </source>
</evidence>
<dbReference type="GO" id="GO:0043565">
    <property type="term" value="F:sequence-specific DNA binding"/>
    <property type="evidence" value="ECO:0007669"/>
    <property type="project" value="TreeGrafter"/>
</dbReference>
<proteinExistence type="inferred from homology"/>
<dbReference type="Pfam" id="PF03466">
    <property type="entry name" value="LysR_substrate"/>
    <property type="match status" value="1"/>
</dbReference>
<sequence length="320" mass="35924">MDRFKQIETFVRVAEAGSLAAAALEEGVSPVILGRRIDALEKRLGVKLMYRSTRRLVVSEEGAAFLDRCKNLLSEWEQAENELAAGRRMVGGHLIVSAPAAFGRMHVAPHAPAFVADKPELQMSFNLTDRVVDLVREGYDLSIRIGGAVDPNFVAVKLASNRRVVCGTPAYFKKHGKPKSLEDLPNHNCLAFNLQGGQNRGWYFRRNGKLVTVRVTGSLDCNDGELLHRWVSEGLGLGWRSTWEIQRQLEAGELETVLDEFELPDYDILAVYPQQRYVPARVRYFIDYLKEIYAQPGYWSRPPTLPGEPHAERAPAAHGR</sequence>
<dbReference type="CDD" id="cd08422">
    <property type="entry name" value="PBP2_CrgA_like"/>
    <property type="match status" value="1"/>
</dbReference>
<keyword evidence="3" id="KW-0238">DNA-binding</keyword>
<dbReference type="AlphaFoldDB" id="A0A158ADF9"/>
<dbReference type="GO" id="GO:0003700">
    <property type="term" value="F:DNA-binding transcription factor activity"/>
    <property type="evidence" value="ECO:0007669"/>
    <property type="project" value="InterPro"/>
</dbReference>
<evidence type="ECO:0000256" key="1">
    <source>
        <dbReference type="ARBA" id="ARBA00009437"/>
    </source>
</evidence>
<dbReference type="OrthoDB" id="8705920at2"/>
<dbReference type="EMBL" id="FCOB02000006">
    <property type="protein sequence ID" value="SAK55874.1"/>
    <property type="molecule type" value="Genomic_DNA"/>
</dbReference>
<dbReference type="PANTHER" id="PTHR30537">
    <property type="entry name" value="HTH-TYPE TRANSCRIPTIONAL REGULATOR"/>
    <property type="match status" value="1"/>
</dbReference>
<dbReference type="Proteomes" id="UP000054978">
    <property type="component" value="Unassembled WGS sequence"/>
</dbReference>
<comment type="similarity">
    <text evidence="1">Belongs to the LysR transcriptional regulatory family.</text>
</comment>
<evidence type="ECO:0000256" key="3">
    <source>
        <dbReference type="ARBA" id="ARBA00023125"/>
    </source>
</evidence>
<evidence type="ECO:0000256" key="2">
    <source>
        <dbReference type="ARBA" id="ARBA00023015"/>
    </source>
</evidence>
<dbReference type="InterPro" id="IPR005119">
    <property type="entry name" value="LysR_subst-bd"/>
</dbReference>
<dbReference type="STRING" id="1777144.AWB83_01701"/>
<comment type="caution">
    <text evidence="6">The sequence shown here is derived from an EMBL/GenBank/DDBJ whole genome shotgun (WGS) entry which is preliminary data.</text>
</comment>
<gene>
    <name evidence="6" type="ORF">AWB83_01701</name>
</gene>
<reference evidence="6" key="1">
    <citation type="submission" date="2016-01" db="EMBL/GenBank/DDBJ databases">
        <authorList>
            <person name="Peeters C."/>
        </authorList>
    </citation>
    <scope>NUCLEOTIDE SEQUENCE [LARGE SCALE GENOMIC DNA]</scope>
    <source>
        <strain evidence="6">LMG 29326</strain>
    </source>
</reference>
<dbReference type="InterPro" id="IPR036390">
    <property type="entry name" value="WH_DNA-bd_sf"/>
</dbReference>
<keyword evidence="7" id="KW-1185">Reference proteome</keyword>
<name>A0A158ADF9_9BURK</name>